<protein>
    <submittedName>
        <fullName evidence="1">Uncharacterized protein</fullName>
    </submittedName>
</protein>
<name>A0A165TRY3_9AGAM</name>
<reference evidence="1 2" key="1">
    <citation type="journal article" date="2016" name="Mol. Biol. Evol.">
        <title>Comparative Genomics of Early-Diverging Mushroom-Forming Fungi Provides Insights into the Origins of Lignocellulose Decay Capabilities.</title>
        <authorList>
            <person name="Nagy L.G."/>
            <person name="Riley R."/>
            <person name="Tritt A."/>
            <person name="Adam C."/>
            <person name="Daum C."/>
            <person name="Floudas D."/>
            <person name="Sun H."/>
            <person name="Yadav J.S."/>
            <person name="Pangilinan J."/>
            <person name="Larsson K.H."/>
            <person name="Matsuura K."/>
            <person name="Barry K."/>
            <person name="Labutti K."/>
            <person name="Kuo R."/>
            <person name="Ohm R.A."/>
            <person name="Bhattacharya S.S."/>
            <person name="Shirouzu T."/>
            <person name="Yoshinaga Y."/>
            <person name="Martin F.M."/>
            <person name="Grigoriev I.V."/>
            <person name="Hibbett D.S."/>
        </authorList>
    </citation>
    <scope>NUCLEOTIDE SEQUENCE [LARGE SCALE GENOMIC DNA]</scope>
    <source>
        <strain evidence="1 2">HHB14362 ss-1</strain>
    </source>
</reference>
<evidence type="ECO:0000313" key="2">
    <source>
        <dbReference type="Proteomes" id="UP000076761"/>
    </source>
</evidence>
<dbReference type="Proteomes" id="UP000076761">
    <property type="component" value="Unassembled WGS sequence"/>
</dbReference>
<keyword evidence="2" id="KW-1185">Reference proteome</keyword>
<dbReference type="InParanoid" id="A0A165TRY3"/>
<dbReference type="EMBL" id="KV425563">
    <property type="protein sequence ID" value="KZT27088.1"/>
    <property type="molecule type" value="Genomic_DNA"/>
</dbReference>
<gene>
    <name evidence="1" type="ORF">NEOLEDRAFT_154877</name>
</gene>
<proteinExistence type="predicted"/>
<accession>A0A165TRY3</accession>
<sequence length="200" mass="22483">MPCTHLVSLHLETFFSMIKCKSAFSPTYPAFEATLRVRPSLCHADFWHRNLMLIVPRRAGPDVPRTCLVFWLGQALRRASLRGRFHPPRFVQISAWSASPVFASMNLNLPTSLSVIPAFTTSPPDHSGYASVASAFRPSIHHSTRRTMVVRRQRKLVTRAAHKRNGGTVSARQGCCKVEERIARNVEIVLIGHLLDCLLM</sequence>
<evidence type="ECO:0000313" key="1">
    <source>
        <dbReference type="EMBL" id="KZT27088.1"/>
    </source>
</evidence>
<dbReference type="AlphaFoldDB" id="A0A165TRY3"/>
<organism evidence="1 2">
    <name type="scientific">Neolentinus lepideus HHB14362 ss-1</name>
    <dbReference type="NCBI Taxonomy" id="1314782"/>
    <lineage>
        <taxon>Eukaryota</taxon>
        <taxon>Fungi</taxon>
        <taxon>Dikarya</taxon>
        <taxon>Basidiomycota</taxon>
        <taxon>Agaricomycotina</taxon>
        <taxon>Agaricomycetes</taxon>
        <taxon>Gloeophyllales</taxon>
        <taxon>Gloeophyllaceae</taxon>
        <taxon>Neolentinus</taxon>
    </lineage>
</organism>